<protein>
    <submittedName>
        <fullName evidence="2">Uncharacterized protein</fullName>
    </submittedName>
</protein>
<dbReference type="OrthoDB" id="8482278at2"/>
<gene>
    <name evidence="2" type="ORF">EDC61_10155</name>
</gene>
<reference evidence="2 3" key="1">
    <citation type="submission" date="2019-03" db="EMBL/GenBank/DDBJ databases">
        <title>Genomic Encyclopedia of Type Strains, Phase IV (KMG-IV): sequencing the most valuable type-strain genomes for metagenomic binning, comparative biology and taxonomic classification.</title>
        <authorList>
            <person name="Goeker M."/>
        </authorList>
    </citation>
    <scope>NUCLEOTIDE SEQUENCE [LARGE SCALE GENOMIC DNA]</scope>
    <source>
        <strain evidence="2 3">DSM 103923</strain>
    </source>
</reference>
<evidence type="ECO:0000313" key="3">
    <source>
        <dbReference type="Proteomes" id="UP000295135"/>
    </source>
</evidence>
<comment type="caution">
    <text evidence="2">The sequence shown here is derived from an EMBL/GenBank/DDBJ whole genome shotgun (WGS) entry which is preliminary data.</text>
</comment>
<keyword evidence="1" id="KW-0812">Transmembrane</keyword>
<feature type="transmembrane region" description="Helical" evidence="1">
    <location>
        <begin position="247"/>
        <end position="268"/>
    </location>
</feature>
<feature type="transmembrane region" description="Helical" evidence="1">
    <location>
        <begin position="67"/>
        <end position="86"/>
    </location>
</feature>
<dbReference type="EMBL" id="SLZY01000001">
    <property type="protein sequence ID" value="TCS73833.1"/>
    <property type="molecule type" value="Genomic_DNA"/>
</dbReference>
<evidence type="ECO:0000256" key="1">
    <source>
        <dbReference type="SAM" id="Phobius"/>
    </source>
</evidence>
<proteinExistence type="predicted"/>
<dbReference type="AlphaFoldDB" id="A0A4R3JYF5"/>
<feature type="transmembrane region" description="Helical" evidence="1">
    <location>
        <begin position="347"/>
        <end position="365"/>
    </location>
</feature>
<feature type="transmembrane region" description="Helical" evidence="1">
    <location>
        <begin position="159"/>
        <end position="179"/>
    </location>
</feature>
<feature type="transmembrane region" description="Helical" evidence="1">
    <location>
        <begin position="200"/>
        <end position="227"/>
    </location>
</feature>
<name>A0A4R3JYF5_9PROT</name>
<accession>A0A4R3JYF5</accession>
<feature type="transmembrane region" description="Helical" evidence="1">
    <location>
        <begin position="280"/>
        <end position="300"/>
    </location>
</feature>
<feature type="transmembrane region" description="Helical" evidence="1">
    <location>
        <begin position="123"/>
        <end position="147"/>
    </location>
</feature>
<keyword evidence="3" id="KW-1185">Reference proteome</keyword>
<dbReference type="RefSeq" id="WP_126459850.1">
    <property type="nucleotide sequence ID" value="NZ_AP018721.1"/>
</dbReference>
<organism evidence="2 3">
    <name type="scientific">Sulfuritortus calidifontis</name>
    <dbReference type="NCBI Taxonomy" id="1914471"/>
    <lineage>
        <taxon>Bacteria</taxon>
        <taxon>Pseudomonadati</taxon>
        <taxon>Pseudomonadota</taxon>
        <taxon>Betaproteobacteria</taxon>
        <taxon>Nitrosomonadales</taxon>
        <taxon>Thiobacillaceae</taxon>
        <taxon>Sulfuritortus</taxon>
    </lineage>
</organism>
<sequence>MLIGLLAITLALLAGALALPRALVAPSAFWAHLVLAMGVMSLIFAAMQHFVPVLTRGQGVSPRMARLPLLMFAAGALACFTLLGVVPYPGLSAAAALALVGLGLMLRWVLVRGRQAVGRPHPGLGWYVAALACLAAGLVAALLIPLWPGQHGLLRGFHLNINLYGFVGLTAVGTLQVLLPTAAGSADPGVAARLQADLKWALAGSLALAVGQAGAWIGLAALGAAAWAWPLARMLAAWWQAYRARIFAWHGAAPVLAAAALGLVSALAGGLSGREAIGPLTILLPGFLFPLVVGAASQLAPVFLRPGVATDWHVRSRATLGRWSGLRALLFLSAAWLPLLGYKCSGIPALVALLWFLVVFVIWLFRD</sequence>
<dbReference type="Proteomes" id="UP000295135">
    <property type="component" value="Unassembled WGS sequence"/>
</dbReference>
<keyword evidence="1" id="KW-0472">Membrane</keyword>
<feature type="transmembrane region" description="Helical" evidence="1">
    <location>
        <begin position="28"/>
        <end position="47"/>
    </location>
</feature>
<feature type="transmembrane region" description="Helical" evidence="1">
    <location>
        <begin position="92"/>
        <end position="111"/>
    </location>
</feature>
<evidence type="ECO:0000313" key="2">
    <source>
        <dbReference type="EMBL" id="TCS73833.1"/>
    </source>
</evidence>
<keyword evidence="1" id="KW-1133">Transmembrane helix</keyword>